<keyword evidence="1 3" id="KW-0547">Nucleotide-binding</keyword>
<dbReference type="PANTHER" id="PTHR10695">
    <property type="entry name" value="DEPHOSPHO-COA KINASE-RELATED"/>
    <property type="match status" value="1"/>
</dbReference>
<keyword evidence="3" id="KW-0808">Transferase</keyword>
<sequence length="230" mass="24500">MSGGPTPPATRCEDLVADRAGTRSVRRMLRIMLKVGLTGGIGSGKSEVSRRLGARGAVVIDADKIAREVVEPGTPGLARVTGIFGTDVLREDGSLNREKLGSIVFADSEKLASLNAVVHPLVGARVAELQEQAAPGSIVIYDVPLLAENKLAPMYEVVIVVDAADEVRVARLVELRGMSEQDARARLAAQATREERLEIADIVVPNEGTLEELEARMDGVWADLTARATV</sequence>
<dbReference type="PROSITE" id="PS51219">
    <property type="entry name" value="DPCK"/>
    <property type="match status" value="1"/>
</dbReference>
<proteinExistence type="inferred from homology"/>
<dbReference type="SUPFAM" id="SSF52540">
    <property type="entry name" value="P-loop containing nucleoside triphosphate hydrolases"/>
    <property type="match status" value="1"/>
</dbReference>
<dbReference type="PANTHER" id="PTHR10695:SF46">
    <property type="entry name" value="BIFUNCTIONAL COENZYME A SYNTHASE-RELATED"/>
    <property type="match status" value="1"/>
</dbReference>
<organism evidence="5 6">
    <name type="scientific">Streptosporangium oxazolinicum</name>
    <dbReference type="NCBI Taxonomy" id="909287"/>
    <lineage>
        <taxon>Bacteria</taxon>
        <taxon>Bacillati</taxon>
        <taxon>Actinomycetota</taxon>
        <taxon>Actinomycetes</taxon>
        <taxon>Streptosporangiales</taxon>
        <taxon>Streptosporangiaceae</taxon>
        <taxon>Streptosporangium</taxon>
    </lineage>
</organism>
<accession>A0ABP8AIC3</accession>
<dbReference type="NCBIfam" id="NF002879">
    <property type="entry name" value="PRK03333.1"/>
    <property type="match status" value="1"/>
</dbReference>
<gene>
    <name evidence="3 5" type="primary">coaE</name>
    <name evidence="5" type="ORF">GCM10022252_13300</name>
</gene>
<evidence type="ECO:0000256" key="1">
    <source>
        <dbReference type="ARBA" id="ARBA00022741"/>
    </source>
</evidence>
<evidence type="ECO:0000313" key="6">
    <source>
        <dbReference type="Proteomes" id="UP001501251"/>
    </source>
</evidence>
<comment type="caution">
    <text evidence="5">The sequence shown here is derived from an EMBL/GenBank/DDBJ whole genome shotgun (WGS) entry which is preliminary data.</text>
</comment>
<name>A0ABP8AIC3_9ACTN</name>
<evidence type="ECO:0000256" key="3">
    <source>
        <dbReference type="HAMAP-Rule" id="MF_00376"/>
    </source>
</evidence>
<dbReference type="Proteomes" id="UP001501251">
    <property type="component" value="Unassembled WGS sequence"/>
</dbReference>
<dbReference type="Pfam" id="PF01121">
    <property type="entry name" value="CoaE"/>
    <property type="match status" value="1"/>
</dbReference>
<dbReference type="EC" id="2.7.1.24" evidence="3 4"/>
<protein>
    <recommendedName>
        <fullName evidence="3 4">Dephospho-CoA kinase</fullName>
        <ecNumber evidence="3 4">2.7.1.24</ecNumber>
    </recommendedName>
    <alternativeName>
        <fullName evidence="3">Dephosphocoenzyme A kinase</fullName>
    </alternativeName>
</protein>
<evidence type="ECO:0000313" key="5">
    <source>
        <dbReference type="EMBL" id="GAA4184424.1"/>
    </source>
</evidence>
<keyword evidence="3" id="KW-0173">Coenzyme A biosynthesis</keyword>
<keyword evidence="2 3" id="KW-0067">ATP-binding</keyword>
<feature type="binding site" evidence="3">
    <location>
        <begin position="42"/>
        <end position="47"/>
    </location>
    <ligand>
        <name>ATP</name>
        <dbReference type="ChEBI" id="CHEBI:30616"/>
    </ligand>
</feature>
<dbReference type="InterPro" id="IPR001977">
    <property type="entry name" value="Depp_CoAkinase"/>
</dbReference>
<dbReference type="CDD" id="cd02022">
    <property type="entry name" value="DPCK"/>
    <property type="match status" value="1"/>
</dbReference>
<keyword evidence="6" id="KW-1185">Reference proteome</keyword>
<evidence type="ECO:0000256" key="4">
    <source>
        <dbReference type="NCBIfam" id="TIGR00152"/>
    </source>
</evidence>
<comment type="pathway">
    <text evidence="3">Cofactor biosynthesis; coenzyme A biosynthesis; CoA from (R)-pantothenate: step 5/5.</text>
</comment>
<keyword evidence="3" id="KW-0963">Cytoplasm</keyword>
<dbReference type="NCBIfam" id="TIGR00152">
    <property type="entry name" value="dephospho-CoA kinase"/>
    <property type="match status" value="1"/>
</dbReference>
<comment type="similarity">
    <text evidence="3">Belongs to the CoaE family.</text>
</comment>
<keyword evidence="3 5" id="KW-0418">Kinase</keyword>
<dbReference type="Gene3D" id="3.40.50.300">
    <property type="entry name" value="P-loop containing nucleotide triphosphate hydrolases"/>
    <property type="match status" value="1"/>
</dbReference>
<dbReference type="GO" id="GO:0016301">
    <property type="term" value="F:kinase activity"/>
    <property type="evidence" value="ECO:0007669"/>
    <property type="project" value="UniProtKB-KW"/>
</dbReference>
<comment type="catalytic activity">
    <reaction evidence="3">
        <text>3'-dephospho-CoA + ATP = ADP + CoA + H(+)</text>
        <dbReference type="Rhea" id="RHEA:18245"/>
        <dbReference type="ChEBI" id="CHEBI:15378"/>
        <dbReference type="ChEBI" id="CHEBI:30616"/>
        <dbReference type="ChEBI" id="CHEBI:57287"/>
        <dbReference type="ChEBI" id="CHEBI:57328"/>
        <dbReference type="ChEBI" id="CHEBI:456216"/>
        <dbReference type="EC" id="2.7.1.24"/>
    </reaction>
</comment>
<evidence type="ECO:0000256" key="2">
    <source>
        <dbReference type="ARBA" id="ARBA00022840"/>
    </source>
</evidence>
<dbReference type="EMBL" id="BAABAQ010000002">
    <property type="protein sequence ID" value="GAA4184424.1"/>
    <property type="molecule type" value="Genomic_DNA"/>
</dbReference>
<comment type="subcellular location">
    <subcellularLocation>
        <location evidence="3">Cytoplasm</location>
    </subcellularLocation>
</comment>
<reference evidence="6" key="1">
    <citation type="journal article" date="2019" name="Int. J. Syst. Evol. Microbiol.">
        <title>The Global Catalogue of Microorganisms (GCM) 10K type strain sequencing project: providing services to taxonomists for standard genome sequencing and annotation.</title>
        <authorList>
            <consortium name="The Broad Institute Genomics Platform"/>
            <consortium name="The Broad Institute Genome Sequencing Center for Infectious Disease"/>
            <person name="Wu L."/>
            <person name="Ma J."/>
        </authorList>
    </citation>
    <scope>NUCLEOTIDE SEQUENCE [LARGE SCALE GENOMIC DNA]</scope>
    <source>
        <strain evidence="6">JCM 17388</strain>
    </source>
</reference>
<dbReference type="InterPro" id="IPR027417">
    <property type="entry name" value="P-loop_NTPase"/>
</dbReference>
<comment type="function">
    <text evidence="3">Catalyzes the phosphorylation of the 3'-hydroxyl group of dephosphocoenzyme A to form coenzyme A.</text>
</comment>
<dbReference type="HAMAP" id="MF_00376">
    <property type="entry name" value="Dephospho_CoA_kinase"/>
    <property type="match status" value="1"/>
</dbReference>